<dbReference type="EMBL" id="NKHZ01000025">
    <property type="protein sequence ID" value="PNS20098.1"/>
    <property type="molecule type" value="Genomic_DNA"/>
</dbReference>
<dbReference type="Pfam" id="PF25540">
    <property type="entry name" value="DUF7923"/>
    <property type="match status" value="1"/>
</dbReference>
<protein>
    <recommendedName>
        <fullName evidence="8">C3H1-type domain-containing protein</fullName>
    </recommendedName>
</protein>
<feature type="coiled-coil region" evidence="1">
    <location>
        <begin position="51"/>
        <end position="85"/>
    </location>
</feature>
<dbReference type="PANTHER" id="PTHR37543">
    <property type="entry name" value="CCCH ZINC FINGER DNA BINDING PROTEIN (AFU_ORTHOLOGUE AFUA_5G12760)"/>
    <property type="match status" value="1"/>
</dbReference>
<feature type="domain" description="DUF7923" evidence="3">
    <location>
        <begin position="86"/>
        <end position="269"/>
    </location>
</feature>
<organism evidence="6 7">
    <name type="scientific">Sphaceloma murrayae</name>
    <dbReference type="NCBI Taxonomy" id="2082308"/>
    <lineage>
        <taxon>Eukaryota</taxon>
        <taxon>Fungi</taxon>
        <taxon>Dikarya</taxon>
        <taxon>Ascomycota</taxon>
        <taxon>Pezizomycotina</taxon>
        <taxon>Dothideomycetes</taxon>
        <taxon>Dothideomycetidae</taxon>
        <taxon>Myriangiales</taxon>
        <taxon>Elsinoaceae</taxon>
        <taxon>Sphaceloma</taxon>
    </lineage>
</organism>
<dbReference type="InParanoid" id="A0A2K1QYH2"/>
<reference evidence="6 7" key="1">
    <citation type="submission" date="2017-06" db="EMBL/GenBank/DDBJ databases">
        <title>Draft genome sequence of a variant of Elsinoe murrayae.</title>
        <authorList>
            <person name="Cheng Q."/>
        </authorList>
    </citation>
    <scope>NUCLEOTIDE SEQUENCE [LARGE SCALE GENOMIC DNA]</scope>
    <source>
        <strain evidence="6 7">CQ-2017a</strain>
    </source>
</reference>
<dbReference type="PANTHER" id="PTHR37543:SF1">
    <property type="entry name" value="CCCH ZINC FINGER DNA BINDING PROTEIN (AFU_ORTHOLOGUE AFUA_5G12760)"/>
    <property type="match status" value="1"/>
</dbReference>
<dbReference type="OrthoDB" id="2270193at2759"/>
<evidence type="ECO:0000313" key="6">
    <source>
        <dbReference type="EMBL" id="PNS20098.1"/>
    </source>
</evidence>
<dbReference type="AlphaFoldDB" id="A0A2K1QYH2"/>
<dbReference type="Proteomes" id="UP000243797">
    <property type="component" value="Unassembled WGS sequence"/>
</dbReference>
<evidence type="ECO:0000259" key="3">
    <source>
        <dbReference type="Pfam" id="PF25540"/>
    </source>
</evidence>
<evidence type="ECO:0000256" key="2">
    <source>
        <dbReference type="SAM" id="MobiDB-lite"/>
    </source>
</evidence>
<keyword evidence="7" id="KW-1185">Reference proteome</keyword>
<dbReference type="Pfam" id="PF25543">
    <property type="entry name" value="zf-CCCH_tandem"/>
    <property type="match status" value="1"/>
</dbReference>
<dbReference type="InterPro" id="IPR057654">
    <property type="entry name" value="Znf-CCCH_tandem"/>
</dbReference>
<feature type="region of interest" description="Disordered" evidence="2">
    <location>
        <begin position="315"/>
        <end position="339"/>
    </location>
</feature>
<sequence>MESPSLSHPSAPISDGFDFGHRLENFRRSDRERERMLEELVKTVQSQDVKLQETVSDLANEQRSRREWQRQAQHVQESYSRIQKQQTANPFVVVLIDGDGAPFLDSLYTRGEEGGKEAAYRLDQELRKQLAAMHPNESTAHWDVMVNIFVNLDGLTAKLRACGLLPPGADLSRFAQAFGLKLFQFIDVGFGKERADYKLRDWFRLFVNNVQCKQLILGGICHDNGYLPMLDPYLNDPAQHVRISFLATLPPQPAYKSMNFRPIRFNNVFRSEHLPNKPQYPLSALSGGSLPYRGPVVHEKIDSVILHRTDSQTNGLDGVSIKSPSPAPTTDSAGTSWARVSKPADDTKEFVVAGKKPSPIKYILYNKDNQRLDTPLPFVDKASQDKLFRRIKEFGKVCNSYHLAGKCPGKCGFQHGEKLTGAELAALRLRARTKACLDKVECEDFDCVSGHVCPYGDRCYGDGCSFEDTHHMDMNPAYKYYLDGHTEDIGSS</sequence>
<feature type="domain" description="C3H1-type" evidence="4">
    <location>
        <begin position="389"/>
        <end position="418"/>
    </location>
</feature>
<dbReference type="STRING" id="2082308.A0A2K1QYH2"/>
<feature type="domain" description="Tandem CCCH zinc finger" evidence="5">
    <location>
        <begin position="426"/>
        <end position="474"/>
    </location>
</feature>
<evidence type="ECO:0000256" key="1">
    <source>
        <dbReference type="SAM" id="Coils"/>
    </source>
</evidence>
<dbReference type="InterPro" id="IPR057683">
    <property type="entry name" value="DUF7923"/>
</dbReference>
<comment type="caution">
    <text evidence="6">The sequence shown here is derived from an EMBL/GenBank/DDBJ whole genome shotgun (WGS) entry which is preliminary data.</text>
</comment>
<dbReference type="Pfam" id="PF25542">
    <property type="entry name" value="zf-CCCH_12"/>
    <property type="match status" value="1"/>
</dbReference>
<accession>A0A2K1QYH2</accession>
<evidence type="ECO:0008006" key="8">
    <source>
        <dbReference type="Google" id="ProtNLM"/>
    </source>
</evidence>
<name>A0A2K1QYH2_9PEZI</name>
<proteinExistence type="predicted"/>
<gene>
    <name evidence="6" type="ORF">CAC42_5548</name>
</gene>
<keyword evidence="1" id="KW-0175">Coiled coil</keyword>
<evidence type="ECO:0000259" key="4">
    <source>
        <dbReference type="Pfam" id="PF25542"/>
    </source>
</evidence>
<evidence type="ECO:0000259" key="5">
    <source>
        <dbReference type="Pfam" id="PF25543"/>
    </source>
</evidence>
<evidence type="ECO:0000313" key="7">
    <source>
        <dbReference type="Proteomes" id="UP000243797"/>
    </source>
</evidence>
<dbReference type="InterPro" id="IPR000571">
    <property type="entry name" value="Znf_CCCH"/>
</dbReference>